<organism evidence="1 2">
    <name type="scientific">Echinops telfairi</name>
    <name type="common">Lesser hedgehog tenrec</name>
    <dbReference type="NCBI Taxonomy" id="9371"/>
    <lineage>
        <taxon>Eukaryota</taxon>
        <taxon>Metazoa</taxon>
        <taxon>Chordata</taxon>
        <taxon>Craniata</taxon>
        <taxon>Vertebrata</taxon>
        <taxon>Euteleostomi</taxon>
        <taxon>Mammalia</taxon>
        <taxon>Eutheria</taxon>
        <taxon>Afrotheria</taxon>
        <taxon>Tenrecidae</taxon>
        <taxon>Tenrecinae</taxon>
        <taxon>Echinops</taxon>
    </lineage>
</organism>
<dbReference type="RefSeq" id="XP_045140527.1">
    <property type="nucleotide sequence ID" value="XM_045284592.1"/>
</dbReference>
<sequence>MGLRSPAASNQGSAVPPRRQAGQRSGREGRLSMWPQRPPRWEEDAPEEDRPQRVPWSGWDSPRRALPEEECPHRVPEGRPHRSPESHEWDEETWVTPERELTPSATEESDEEPLIGRLAQRRALPVSERPARRICVCCQSVPPTSPSPAPSPAPSTARSTAPSRPQSQAAAAGQPPRTSAPRSASTSPEIPPKRRTLEPWHPKYKVKARFQRRGGGGFSTPASSRTMSHPSFMALYAAAARRGLGSSAPTPAPTAELQRGELREAGTSLSSSANPAVPFGPTQLGARGLETHQPGPQGETVYPSSESPWGFPALSPQEIFLSDSLLPPTEAGTSLGTGAPLGPAELSAPGSETHQHPSSGPLSRFPVLSSLLSQTSRIHMRLARPIYQIMAPLRLVAPPPIMTSWVIPRPSPGCSSAWLSGPEVTAVTGLMHMGQQRAGPSASSNQPPLSSSPDGSEDSETTCGPSCQHTLNPPRPPLSSTPEPRSSPLSRTPDPHSPLLSSSPELHPPSRPSPHLP</sequence>
<reference evidence="2" key="1">
    <citation type="submission" date="2025-08" db="UniProtKB">
        <authorList>
            <consortium name="RefSeq"/>
        </authorList>
    </citation>
    <scope>IDENTIFICATION</scope>
</reference>
<accession>A0AC55CL60</accession>
<name>A0AC55CL60_ECHTE</name>
<evidence type="ECO:0000313" key="1">
    <source>
        <dbReference type="Proteomes" id="UP000694863"/>
    </source>
</evidence>
<keyword evidence="1" id="KW-1185">Reference proteome</keyword>
<protein>
    <submittedName>
        <fullName evidence="2">Histone deacetylase complex subunit SAP25</fullName>
    </submittedName>
</protein>
<gene>
    <name evidence="2" type="primary">SAP25</name>
</gene>
<evidence type="ECO:0000313" key="2">
    <source>
        <dbReference type="RefSeq" id="XP_045140527.1"/>
    </source>
</evidence>
<proteinExistence type="predicted"/>
<dbReference type="Proteomes" id="UP000694863">
    <property type="component" value="Unplaced"/>
</dbReference>